<gene>
    <name evidence="10" type="ORF">FisN_1Lh677</name>
</gene>
<feature type="binding site" evidence="8">
    <location>
        <position position="197"/>
    </location>
    <ligand>
        <name>Mg(2+)</name>
        <dbReference type="ChEBI" id="CHEBI:18420"/>
    </ligand>
</feature>
<dbReference type="EMBL" id="BDSP01000141">
    <property type="protein sequence ID" value="GAX19864.1"/>
    <property type="molecule type" value="Genomic_DNA"/>
</dbReference>
<dbReference type="EC" id="4.1.3.17" evidence="9"/>
<comment type="catalytic activity">
    <reaction evidence="1 9">
        <text>4-hydroxy-4-methyl-2-oxoglutarate = 2 pyruvate</text>
        <dbReference type="Rhea" id="RHEA:22748"/>
        <dbReference type="ChEBI" id="CHEBI:15361"/>
        <dbReference type="ChEBI" id="CHEBI:58276"/>
        <dbReference type="EC" id="4.1.3.17"/>
    </reaction>
</comment>
<dbReference type="NCBIfam" id="TIGR01935">
    <property type="entry name" value="NOT-MenG"/>
    <property type="match status" value="1"/>
</dbReference>
<dbReference type="GO" id="GO:0051252">
    <property type="term" value="P:regulation of RNA metabolic process"/>
    <property type="evidence" value="ECO:0007669"/>
    <property type="project" value="InterPro"/>
</dbReference>
<protein>
    <recommendedName>
        <fullName evidence="9">4-hydroxy-4-methyl-2-oxoglutarate aldolase</fullName>
        <shortName evidence="9">HMG aldolase</shortName>
        <ecNumber evidence="9">4.1.1.112</ecNumber>
        <ecNumber evidence="9">4.1.3.17</ecNumber>
    </recommendedName>
    <alternativeName>
        <fullName evidence="9">Oxaloacetate decarboxylase</fullName>
    </alternativeName>
</protein>
<dbReference type="OrthoDB" id="1476984at2759"/>
<keyword evidence="4 8" id="KW-0479">Metal-binding</keyword>
<dbReference type="PANTHER" id="PTHR33254">
    <property type="entry name" value="4-HYDROXY-4-METHYL-2-OXOGLUTARATE ALDOLASE 3-RELATED"/>
    <property type="match status" value="1"/>
</dbReference>
<organism evidence="10 11">
    <name type="scientific">Fistulifera solaris</name>
    <name type="common">Oleaginous diatom</name>
    <dbReference type="NCBI Taxonomy" id="1519565"/>
    <lineage>
        <taxon>Eukaryota</taxon>
        <taxon>Sar</taxon>
        <taxon>Stramenopiles</taxon>
        <taxon>Ochrophyta</taxon>
        <taxon>Bacillariophyta</taxon>
        <taxon>Bacillariophyceae</taxon>
        <taxon>Bacillariophycidae</taxon>
        <taxon>Naviculales</taxon>
        <taxon>Naviculaceae</taxon>
        <taxon>Fistulifera</taxon>
    </lineage>
</organism>
<dbReference type="NCBIfam" id="NF006875">
    <property type="entry name" value="PRK09372.1"/>
    <property type="match status" value="1"/>
</dbReference>
<evidence type="ECO:0000256" key="9">
    <source>
        <dbReference type="RuleBase" id="RU004338"/>
    </source>
</evidence>
<evidence type="ECO:0000256" key="7">
    <source>
        <dbReference type="ARBA" id="ARBA00047973"/>
    </source>
</evidence>
<reference evidence="10 11" key="1">
    <citation type="journal article" date="2015" name="Plant Cell">
        <title>Oil accumulation by the oleaginous diatom Fistulifera solaris as revealed by the genome and transcriptome.</title>
        <authorList>
            <person name="Tanaka T."/>
            <person name="Maeda Y."/>
            <person name="Veluchamy A."/>
            <person name="Tanaka M."/>
            <person name="Abida H."/>
            <person name="Marechal E."/>
            <person name="Bowler C."/>
            <person name="Muto M."/>
            <person name="Sunaga Y."/>
            <person name="Tanaka M."/>
            <person name="Yoshino T."/>
            <person name="Taniguchi T."/>
            <person name="Fukuda Y."/>
            <person name="Nemoto M."/>
            <person name="Matsumoto M."/>
            <person name="Wong P.S."/>
            <person name="Aburatani S."/>
            <person name="Fujibuchi W."/>
        </authorList>
    </citation>
    <scope>NUCLEOTIDE SEQUENCE [LARGE SCALE GENOMIC DNA]</scope>
    <source>
        <strain evidence="10 11">JPCC DA0580</strain>
    </source>
</reference>
<comment type="function">
    <text evidence="6 9">Catalyzes the aldol cleavage of 4-hydroxy-4-methyl-2-oxoglutarate (HMG) into 2 molecules of pyruvate. Also contains a secondary oxaloacetate (OAA) decarboxylase activity due to the common pyruvate enolate transition state formed following C-C bond cleavage in the retro-aldol and decarboxylation reactions.</text>
</comment>
<comment type="catalytic activity">
    <reaction evidence="7 9">
        <text>oxaloacetate + H(+) = pyruvate + CO2</text>
        <dbReference type="Rhea" id="RHEA:15641"/>
        <dbReference type="ChEBI" id="CHEBI:15361"/>
        <dbReference type="ChEBI" id="CHEBI:15378"/>
        <dbReference type="ChEBI" id="CHEBI:16452"/>
        <dbReference type="ChEBI" id="CHEBI:16526"/>
        <dbReference type="EC" id="4.1.1.112"/>
    </reaction>
</comment>
<feature type="binding site" evidence="8">
    <location>
        <position position="196"/>
    </location>
    <ligand>
        <name>substrate</name>
    </ligand>
</feature>
<comment type="cofactor">
    <cofactor evidence="8">
        <name>Mg(2+)</name>
        <dbReference type="ChEBI" id="CHEBI:18420"/>
    </cofactor>
</comment>
<comment type="caution">
    <text evidence="10">The sequence shown here is derived from an EMBL/GenBank/DDBJ whole genome shotgun (WGS) entry which is preliminary data.</text>
</comment>
<dbReference type="GO" id="GO:0046872">
    <property type="term" value="F:metal ion binding"/>
    <property type="evidence" value="ECO:0007669"/>
    <property type="project" value="UniProtKB-KW"/>
</dbReference>
<evidence type="ECO:0000313" key="10">
    <source>
        <dbReference type="EMBL" id="GAX19864.1"/>
    </source>
</evidence>
<feature type="binding site" evidence="8">
    <location>
        <begin position="174"/>
        <end position="177"/>
    </location>
    <ligand>
        <name>substrate</name>
    </ligand>
</feature>
<evidence type="ECO:0000256" key="6">
    <source>
        <dbReference type="ARBA" id="ARBA00025046"/>
    </source>
</evidence>
<keyword evidence="11" id="KW-1185">Reference proteome</keyword>
<evidence type="ECO:0000256" key="3">
    <source>
        <dbReference type="ARBA" id="ARBA00011233"/>
    </source>
</evidence>
<keyword evidence="5 9" id="KW-0456">Lyase</keyword>
<dbReference type="PANTHER" id="PTHR33254:SF4">
    <property type="entry name" value="4-HYDROXY-4-METHYL-2-OXOGLUTARATE ALDOLASE 3-RELATED"/>
    <property type="match status" value="1"/>
</dbReference>
<dbReference type="AlphaFoldDB" id="A0A1Z5K0N8"/>
<comment type="similarity">
    <text evidence="2 9">Belongs to the class II aldolase/RraA-like family.</text>
</comment>
<dbReference type="GO" id="GO:0008428">
    <property type="term" value="F:ribonuclease inhibitor activity"/>
    <property type="evidence" value="ECO:0007669"/>
    <property type="project" value="InterPro"/>
</dbReference>
<dbReference type="CDD" id="cd16841">
    <property type="entry name" value="RraA_family"/>
    <property type="match status" value="1"/>
</dbReference>
<name>A0A1Z5K0N8_FISSO</name>
<accession>A0A1Z5K0N8</accession>
<evidence type="ECO:0000256" key="5">
    <source>
        <dbReference type="ARBA" id="ARBA00023239"/>
    </source>
</evidence>
<dbReference type="Proteomes" id="UP000198406">
    <property type="component" value="Unassembled WGS sequence"/>
</dbReference>
<dbReference type="InterPro" id="IPR005493">
    <property type="entry name" value="RraA/RraA-like"/>
</dbReference>
<proteinExistence type="inferred from homology"/>
<dbReference type="GO" id="GO:0047443">
    <property type="term" value="F:4-hydroxy-4-methyl-2-oxoglutarate aldolase activity"/>
    <property type="evidence" value="ECO:0007669"/>
    <property type="project" value="UniProtKB-EC"/>
</dbReference>
<dbReference type="EC" id="4.1.1.112" evidence="9"/>
<dbReference type="InParanoid" id="A0A1Z5K0N8"/>
<dbReference type="SUPFAM" id="SSF89562">
    <property type="entry name" value="RraA-like"/>
    <property type="match status" value="1"/>
</dbReference>
<evidence type="ECO:0000256" key="2">
    <source>
        <dbReference type="ARBA" id="ARBA00008621"/>
    </source>
</evidence>
<dbReference type="InterPro" id="IPR036704">
    <property type="entry name" value="RraA/RraA-like_sf"/>
</dbReference>
<dbReference type="InterPro" id="IPR010203">
    <property type="entry name" value="RraA"/>
</dbReference>
<evidence type="ECO:0000256" key="4">
    <source>
        <dbReference type="ARBA" id="ARBA00022723"/>
    </source>
</evidence>
<evidence type="ECO:0000256" key="8">
    <source>
        <dbReference type="PIRSR" id="PIRSR605493-1"/>
    </source>
</evidence>
<dbReference type="Gene3D" id="3.50.30.40">
    <property type="entry name" value="Ribonuclease E inhibitor RraA/RraA-like"/>
    <property type="match status" value="1"/>
</dbReference>
<keyword evidence="8" id="KW-0460">Magnesium</keyword>
<sequence>MKQASISAVGTTYWDFIQLIAPRLDPEKSWESKDAVDAWCLKCKKRVTYQFGDSSGVQYHVRIRHEDHLQEMEMFNNGGDTNHSPPEKRKLSTKSSYEAGFVPTCDLYDEFLDAARVPTVAWQSFGGIKQFYGPVVTVKCFEDNSRVKELVETDGKRSVLVVDGGASMRCALLGDMLASKAQENNWAGILIHGCVRDVAPLSKIKLGIMALGSTPRKSKRNGEGQSQVLVRLGDAECRPNDIVFCDLDGVLILTAEQAREREQKRHETTL</sequence>
<dbReference type="GO" id="GO:0008948">
    <property type="term" value="F:oxaloacetate decarboxylase activity"/>
    <property type="evidence" value="ECO:0007669"/>
    <property type="project" value="UniProtKB-EC"/>
</dbReference>
<comment type="cofactor">
    <cofactor evidence="9">
        <name>a divalent metal cation</name>
        <dbReference type="ChEBI" id="CHEBI:60240"/>
    </cofactor>
</comment>
<comment type="subunit">
    <text evidence="3 9">Homotrimer.</text>
</comment>
<evidence type="ECO:0000256" key="1">
    <source>
        <dbReference type="ARBA" id="ARBA00001342"/>
    </source>
</evidence>
<evidence type="ECO:0000313" key="11">
    <source>
        <dbReference type="Proteomes" id="UP000198406"/>
    </source>
</evidence>
<dbReference type="Pfam" id="PF03737">
    <property type="entry name" value="RraA-like"/>
    <property type="match status" value="1"/>
</dbReference>